<dbReference type="SUPFAM" id="SSF109604">
    <property type="entry name" value="HD-domain/PDEase-like"/>
    <property type="match status" value="1"/>
</dbReference>
<evidence type="ECO:0000313" key="2">
    <source>
        <dbReference type="Proteomes" id="UP000237798"/>
    </source>
</evidence>
<comment type="caution">
    <text evidence="1">The sequence shown here is derived from an EMBL/GenBank/DDBJ whole genome shotgun (WGS) entry which is preliminary data.</text>
</comment>
<proteinExistence type="predicted"/>
<sequence length="174" mass="20524">MIKYIKSKLRLKIYSKFDLNAEYRQCVEDLITSPVVLSMQNFVQHSNLSCLEHCINVSYKSYILCKYLKFNYRFAARGGLLHDLFLYDWHTSKPANGLHAFTHPALALKNANMYFNLNDVEKDIIVKHMWPLTLKFPKYKESFVISFIDKYCAFTETCFRGTKNYIKDIGKIYT</sequence>
<keyword evidence="2" id="KW-1185">Reference proteome</keyword>
<gene>
    <name evidence="1" type="ORF">CLLU_25340</name>
</gene>
<dbReference type="RefSeq" id="WP_106010138.1">
    <property type="nucleotide sequence ID" value="NZ_JALCPJ010000002.1"/>
</dbReference>
<evidence type="ECO:0008006" key="3">
    <source>
        <dbReference type="Google" id="ProtNLM"/>
    </source>
</evidence>
<name>A0A2T0BJD1_9CLOT</name>
<dbReference type="OrthoDB" id="360187at2"/>
<dbReference type="EMBL" id="PVXP01000042">
    <property type="protein sequence ID" value="PRR83991.1"/>
    <property type="molecule type" value="Genomic_DNA"/>
</dbReference>
<dbReference type="AlphaFoldDB" id="A0A2T0BJD1"/>
<dbReference type="Proteomes" id="UP000237798">
    <property type="component" value="Unassembled WGS sequence"/>
</dbReference>
<reference evidence="1 2" key="1">
    <citation type="submission" date="2018-03" db="EMBL/GenBank/DDBJ databases">
        <title>Genome sequence of Clostridium luticellarii DSM 29923.</title>
        <authorList>
            <person name="Poehlein A."/>
            <person name="Daniel R."/>
        </authorList>
    </citation>
    <scope>NUCLEOTIDE SEQUENCE [LARGE SCALE GENOMIC DNA]</scope>
    <source>
        <strain evidence="1 2">DSM 29923</strain>
    </source>
</reference>
<organism evidence="1 2">
    <name type="scientific">Clostridium luticellarii</name>
    <dbReference type="NCBI Taxonomy" id="1691940"/>
    <lineage>
        <taxon>Bacteria</taxon>
        <taxon>Bacillati</taxon>
        <taxon>Bacillota</taxon>
        <taxon>Clostridia</taxon>
        <taxon>Eubacteriales</taxon>
        <taxon>Clostridiaceae</taxon>
        <taxon>Clostridium</taxon>
    </lineage>
</organism>
<evidence type="ECO:0000313" key="1">
    <source>
        <dbReference type="EMBL" id="PRR83991.1"/>
    </source>
</evidence>
<accession>A0A2T0BJD1</accession>
<protein>
    <recommendedName>
        <fullName evidence="3">HD family phosphohydrolase</fullName>
    </recommendedName>
</protein>